<accession>A0A0E9UN84</accession>
<dbReference type="AlphaFoldDB" id="A0A0E9UN84"/>
<dbReference type="EMBL" id="GBXM01041268">
    <property type="protein sequence ID" value="JAH67309.1"/>
    <property type="molecule type" value="Transcribed_RNA"/>
</dbReference>
<evidence type="ECO:0000313" key="1">
    <source>
        <dbReference type="EMBL" id="JAH67309.1"/>
    </source>
</evidence>
<sequence length="27" mass="3204">MNQNNARALLIFRTLCSYLHFVPHKLC</sequence>
<reference evidence="1" key="1">
    <citation type="submission" date="2014-11" db="EMBL/GenBank/DDBJ databases">
        <authorList>
            <person name="Amaro Gonzalez C."/>
        </authorList>
    </citation>
    <scope>NUCLEOTIDE SEQUENCE</scope>
</reference>
<reference evidence="1" key="2">
    <citation type="journal article" date="2015" name="Fish Shellfish Immunol.">
        <title>Early steps in the European eel (Anguilla anguilla)-Vibrio vulnificus interaction in the gills: Role of the RtxA13 toxin.</title>
        <authorList>
            <person name="Callol A."/>
            <person name="Pajuelo D."/>
            <person name="Ebbesson L."/>
            <person name="Teles M."/>
            <person name="MacKenzie S."/>
            <person name="Amaro C."/>
        </authorList>
    </citation>
    <scope>NUCLEOTIDE SEQUENCE</scope>
</reference>
<organism evidence="1">
    <name type="scientific">Anguilla anguilla</name>
    <name type="common">European freshwater eel</name>
    <name type="synonym">Muraena anguilla</name>
    <dbReference type="NCBI Taxonomy" id="7936"/>
    <lineage>
        <taxon>Eukaryota</taxon>
        <taxon>Metazoa</taxon>
        <taxon>Chordata</taxon>
        <taxon>Craniata</taxon>
        <taxon>Vertebrata</taxon>
        <taxon>Euteleostomi</taxon>
        <taxon>Actinopterygii</taxon>
        <taxon>Neopterygii</taxon>
        <taxon>Teleostei</taxon>
        <taxon>Anguilliformes</taxon>
        <taxon>Anguillidae</taxon>
        <taxon>Anguilla</taxon>
    </lineage>
</organism>
<name>A0A0E9UN84_ANGAN</name>
<proteinExistence type="predicted"/>
<protein>
    <submittedName>
        <fullName evidence="1">Uncharacterized protein</fullName>
    </submittedName>
</protein>